<dbReference type="GeneID" id="111567635"/>
<dbReference type="GO" id="GO:0005184">
    <property type="term" value="F:neuropeptide hormone activity"/>
    <property type="evidence" value="ECO:0007669"/>
    <property type="project" value="InterPro"/>
</dbReference>
<feature type="region of interest" description="Disordered" evidence="1">
    <location>
        <begin position="121"/>
        <end position="279"/>
    </location>
</feature>
<keyword evidence="2" id="KW-0732">Signal</keyword>
<reference evidence="3 4" key="1">
    <citation type="submission" date="2022-01" db="EMBL/GenBank/DDBJ databases">
        <title>A chromosome-scale genome assembly of the false clownfish, Amphiprion ocellaris.</title>
        <authorList>
            <person name="Ryu T."/>
        </authorList>
    </citation>
    <scope>NUCLEOTIDE SEQUENCE [LARGE SCALE GENOMIC DNA]</scope>
</reference>
<feature type="signal peptide" evidence="2">
    <location>
        <begin position="1"/>
        <end position="28"/>
    </location>
</feature>
<feature type="region of interest" description="Disordered" evidence="1">
    <location>
        <begin position="33"/>
        <end position="62"/>
    </location>
</feature>
<name>A0A3Q1BIQ3_AMPOC</name>
<dbReference type="Ensembl" id="ENSAOCT00000029325.2">
    <property type="protein sequence ID" value="ENSAOCP00000009196.2"/>
    <property type="gene ID" value="ENSAOCG00000013288.2"/>
</dbReference>
<dbReference type="RefSeq" id="XP_023124654.2">
    <property type="nucleotide sequence ID" value="XM_023268886.3"/>
</dbReference>
<dbReference type="PANTHER" id="PTHR15159">
    <property type="entry name" value="NEUROSECRETORY PROTEIN VGF"/>
    <property type="match status" value="1"/>
</dbReference>
<dbReference type="STRING" id="80972.ENSAOCP00000009196"/>
<feature type="compositionally biased region" description="Basic and acidic residues" evidence="1">
    <location>
        <begin position="53"/>
        <end position="62"/>
    </location>
</feature>
<feature type="compositionally biased region" description="Acidic residues" evidence="1">
    <location>
        <begin position="333"/>
        <end position="352"/>
    </location>
</feature>
<feature type="compositionally biased region" description="Polar residues" evidence="1">
    <location>
        <begin position="209"/>
        <end position="219"/>
    </location>
</feature>
<dbReference type="PANTHER" id="PTHR15159:SF2">
    <property type="entry name" value="NEUROSECRETORY PROTEIN VGF"/>
    <property type="match status" value="1"/>
</dbReference>
<accession>A0A3Q1BIQ3</accession>
<evidence type="ECO:0000256" key="1">
    <source>
        <dbReference type="SAM" id="MobiDB-lite"/>
    </source>
</evidence>
<organism evidence="3 4">
    <name type="scientific">Amphiprion ocellaris</name>
    <name type="common">Clown anemonefish</name>
    <dbReference type="NCBI Taxonomy" id="80972"/>
    <lineage>
        <taxon>Eukaryota</taxon>
        <taxon>Metazoa</taxon>
        <taxon>Chordata</taxon>
        <taxon>Craniata</taxon>
        <taxon>Vertebrata</taxon>
        <taxon>Euteleostomi</taxon>
        <taxon>Actinopterygii</taxon>
        <taxon>Neopterygii</taxon>
        <taxon>Teleostei</taxon>
        <taxon>Neoteleostei</taxon>
        <taxon>Acanthomorphata</taxon>
        <taxon>Ovalentaria</taxon>
        <taxon>Pomacentridae</taxon>
        <taxon>Amphiprion</taxon>
    </lineage>
</organism>
<feature type="compositionally biased region" description="Polar residues" evidence="1">
    <location>
        <begin position="265"/>
        <end position="277"/>
    </location>
</feature>
<dbReference type="GeneTree" id="ENSGT00910000144784"/>
<keyword evidence="4" id="KW-1185">Reference proteome</keyword>
<evidence type="ECO:0008006" key="5">
    <source>
        <dbReference type="Google" id="ProtNLM"/>
    </source>
</evidence>
<feature type="region of interest" description="Disordered" evidence="1">
    <location>
        <begin position="313"/>
        <end position="370"/>
    </location>
</feature>
<feature type="compositionally biased region" description="Acidic residues" evidence="1">
    <location>
        <begin position="416"/>
        <end position="427"/>
    </location>
</feature>
<feature type="compositionally biased region" description="Basic and acidic residues" evidence="1">
    <location>
        <begin position="231"/>
        <end position="264"/>
    </location>
</feature>
<dbReference type="KEGG" id="aoce:111567635"/>
<proteinExistence type="predicted"/>
<dbReference type="AlphaFoldDB" id="A0A3Q1BIQ3"/>
<dbReference type="CTD" id="7425"/>
<feature type="chain" id="PRO_5044017072" description="VGF nerve growth factor inducible" evidence="2">
    <location>
        <begin position="29"/>
        <end position="716"/>
    </location>
</feature>
<evidence type="ECO:0000256" key="2">
    <source>
        <dbReference type="SAM" id="SignalP"/>
    </source>
</evidence>
<evidence type="ECO:0000313" key="4">
    <source>
        <dbReference type="Proteomes" id="UP001501940"/>
    </source>
</evidence>
<feature type="compositionally biased region" description="Basic and acidic residues" evidence="1">
    <location>
        <begin position="121"/>
        <end position="145"/>
    </location>
</feature>
<dbReference type="InterPro" id="IPR026128">
    <property type="entry name" value="VGF"/>
</dbReference>
<feature type="compositionally biased region" description="Basic and acidic residues" evidence="1">
    <location>
        <begin position="353"/>
        <end position="370"/>
    </location>
</feature>
<reference evidence="3" key="3">
    <citation type="submission" date="2025-09" db="UniProtKB">
        <authorList>
            <consortium name="Ensembl"/>
        </authorList>
    </citation>
    <scope>IDENTIFICATION</scope>
</reference>
<dbReference type="Proteomes" id="UP001501940">
    <property type="component" value="Chromosome 23"/>
</dbReference>
<evidence type="ECO:0000313" key="3">
    <source>
        <dbReference type="Ensembl" id="ENSAOCP00000009196.2"/>
    </source>
</evidence>
<sequence length="716" mass="82822">MTRYHGASSTLTLLVLLTATSFLHLSTPSPLSMNEDADNPHRDTFPGLIVSGNRERRDEERRIIPKEQAEEEEELFKDVDPKLLATILLEALNRSHVEGSREGEEHDGVKEKIKAERGEIKKEEAYREVRPMEEVDQDRGGRQDFELLMAAQGKEQERKEEDEKKKAQEEEEKMTEKVISRTTSQTVQMQMEQQPTSSDGREENDQGAAFQQGSTNPDQGSHEEEEQLSPEELKSLETMMKEFPRLNTATKREGGSEKKQRESRGYSSHNDILTNKGSDLAMSKKKLKWQEETQKALNFPTFRGGNFMDEFEGNIYGSNAAQPQPPAEQEVMKDDETEEEQDEEVLSPEEEEARAKAEQEEMRRQAAEAQRAKLEEEKLADIASDMLLHYMVKQNNGNKKYTSSLSNAAEDKRSDEEQEVTEEDDIDPQTIDKLIEISSKLHLPADDVVDIISDVEKKKKKDLPTEITSRWRRPLSPLTSPLSTALQIPTVQNNLPVSKQPPPAVNLLKTWFQDKTPKPLLANKNIWPKPQKLPSIKQELWLTPPKSVWSRYPFYSYTYPPYYQRNPYPDYYPIYFPPPPRPRPKYFIPKSAVTLSNFLGNSMDNTYTFPPKRRYRSWVQPQLRQPPPGLQQKSYYTSYPDSLYPRIFQPAPIPKARSPLQMSVIPPQQNQFFYSAPAVTRNKDYYMAEKQPKNSNHDDLEKYLQQILMRRQQMKD</sequence>
<protein>
    <recommendedName>
        <fullName evidence="5">VGF nerve growth factor inducible</fullName>
    </recommendedName>
</protein>
<feature type="compositionally biased region" description="Basic and acidic residues" evidence="1">
    <location>
        <begin position="154"/>
        <end position="179"/>
    </location>
</feature>
<feature type="compositionally biased region" description="Polar residues" evidence="1">
    <location>
        <begin position="180"/>
        <end position="198"/>
    </location>
</feature>
<feature type="region of interest" description="Disordered" evidence="1">
    <location>
        <begin position="396"/>
        <end position="429"/>
    </location>
</feature>
<reference evidence="3" key="2">
    <citation type="submission" date="2025-08" db="UniProtKB">
        <authorList>
            <consortium name="Ensembl"/>
        </authorList>
    </citation>
    <scope>IDENTIFICATION</scope>
</reference>
<feature type="compositionally biased region" description="Polar residues" evidence="1">
    <location>
        <begin position="396"/>
        <end position="407"/>
    </location>
</feature>
<dbReference type="OMA" id="HTHMERE"/>